<dbReference type="PROSITE" id="PS00070">
    <property type="entry name" value="ALDEHYDE_DEHYDR_CYS"/>
    <property type="match status" value="1"/>
</dbReference>
<proteinExistence type="inferred from homology"/>
<feature type="domain" description="Aldehyde dehydrogenase" evidence="5">
    <location>
        <begin position="28"/>
        <end position="492"/>
    </location>
</feature>
<organism evidence="6 7">
    <name type="scientific">Nocardioides mesophilus</name>
    <dbReference type="NCBI Taxonomy" id="433659"/>
    <lineage>
        <taxon>Bacteria</taxon>
        <taxon>Bacillati</taxon>
        <taxon>Actinomycetota</taxon>
        <taxon>Actinomycetes</taxon>
        <taxon>Propionibacteriales</taxon>
        <taxon>Nocardioidaceae</taxon>
        <taxon>Nocardioides</taxon>
    </lineage>
</organism>
<sequence length="504" mass="52617">MATPLSPTSHAEELLSVPAACMLVNGRFVSGESGRSLESRSPATDELIGTFPRGTAADVRSAVAAARTATTAWAATNPAARGQMLLAAANDIEAQRERLARLLAHETGNALRTQARPEITSVIDLLRYFGGGAQQGQGVTTPVDPSLLTYTLREPYGVVAAVVPWNAPAQLSVVKIAMALTTGNTLVLKPAEDATLIVLEVAALLDAHLPPGVLNVVTGLGPECGAALVNDPDVDKLSFTGSTAVGRSVLAAAAHRILPVSLELGGKSPSIVFPDSDDDRTADGVVAGMRFTRQGQSCTAGSRLFVHESVFDSFLERVVARVERLVVGDPLDETTDMGSVINAKQHDRVVGFVATALEEGAVALTGGLPDPASAGRPGYFLRPTVLTGLRTDSPAMCEEIFGPVLVAIPWRSEDEVVRASNTSDYGLAAYVWTHDVGRALRVAGELKAGWVQVNRGGGQYPGLSYGGTKQSGLGREFSIEGAVDSYTYVKSVTVDIAAQVPAPG</sequence>
<dbReference type="Gene3D" id="3.40.309.10">
    <property type="entry name" value="Aldehyde Dehydrogenase, Chain A, domain 2"/>
    <property type="match status" value="1"/>
</dbReference>
<dbReference type="InterPro" id="IPR029510">
    <property type="entry name" value="Ald_DH_CS_GLU"/>
</dbReference>
<evidence type="ECO:0000256" key="2">
    <source>
        <dbReference type="ARBA" id="ARBA00023002"/>
    </source>
</evidence>
<evidence type="ECO:0000259" key="5">
    <source>
        <dbReference type="Pfam" id="PF00171"/>
    </source>
</evidence>
<evidence type="ECO:0000313" key="6">
    <source>
        <dbReference type="EMBL" id="QNN54402.1"/>
    </source>
</evidence>
<keyword evidence="2 4" id="KW-0560">Oxidoreductase</keyword>
<evidence type="ECO:0000256" key="1">
    <source>
        <dbReference type="ARBA" id="ARBA00009986"/>
    </source>
</evidence>
<dbReference type="FunFam" id="3.40.309.10:FF:000012">
    <property type="entry name" value="Betaine aldehyde dehydrogenase"/>
    <property type="match status" value="1"/>
</dbReference>
<dbReference type="InterPro" id="IPR016160">
    <property type="entry name" value="Ald_DH_CS_CYS"/>
</dbReference>
<evidence type="ECO:0000256" key="4">
    <source>
        <dbReference type="RuleBase" id="RU003345"/>
    </source>
</evidence>
<dbReference type="PANTHER" id="PTHR11699">
    <property type="entry name" value="ALDEHYDE DEHYDROGENASE-RELATED"/>
    <property type="match status" value="1"/>
</dbReference>
<dbReference type="Gene3D" id="3.40.605.10">
    <property type="entry name" value="Aldehyde Dehydrogenase, Chain A, domain 1"/>
    <property type="match status" value="1"/>
</dbReference>
<dbReference type="InterPro" id="IPR016161">
    <property type="entry name" value="Ald_DH/histidinol_DH"/>
</dbReference>
<comment type="similarity">
    <text evidence="1 4">Belongs to the aldehyde dehydrogenase family.</text>
</comment>
<dbReference type="InterPro" id="IPR016162">
    <property type="entry name" value="Ald_DH_N"/>
</dbReference>
<protein>
    <submittedName>
        <fullName evidence="6">Aldehyde dehydrogenase family protein</fullName>
    </submittedName>
</protein>
<dbReference type="InterPro" id="IPR016163">
    <property type="entry name" value="Ald_DH_C"/>
</dbReference>
<keyword evidence="7" id="KW-1185">Reference proteome</keyword>
<feature type="active site" evidence="3">
    <location>
        <position position="263"/>
    </location>
</feature>
<dbReference type="RefSeq" id="WP_187580242.1">
    <property type="nucleotide sequence ID" value="NZ_CP060713.1"/>
</dbReference>
<dbReference type="InterPro" id="IPR015590">
    <property type="entry name" value="Aldehyde_DH_dom"/>
</dbReference>
<evidence type="ECO:0000256" key="3">
    <source>
        <dbReference type="PROSITE-ProRule" id="PRU10007"/>
    </source>
</evidence>
<dbReference type="Proteomes" id="UP000515947">
    <property type="component" value="Chromosome"/>
</dbReference>
<dbReference type="EMBL" id="CP060713">
    <property type="protein sequence ID" value="QNN54402.1"/>
    <property type="molecule type" value="Genomic_DNA"/>
</dbReference>
<dbReference type="KEGG" id="nmes:H9L09_08790"/>
<dbReference type="FunFam" id="3.40.605.10:FF:000007">
    <property type="entry name" value="NAD/NADP-dependent betaine aldehyde dehydrogenase"/>
    <property type="match status" value="1"/>
</dbReference>
<dbReference type="AlphaFoldDB" id="A0A7G9RFM7"/>
<dbReference type="SUPFAM" id="SSF53720">
    <property type="entry name" value="ALDH-like"/>
    <property type="match status" value="1"/>
</dbReference>
<dbReference type="GO" id="GO:0016620">
    <property type="term" value="F:oxidoreductase activity, acting on the aldehyde or oxo group of donors, NAD or NADP as acceptor"/>
    <property type="evidence" value="ECO:0007669"/>
    <property type="project" value="InterPro"/>
</dbReference>
<reference evidence="6 7" key="1">
    <citation type="submission" date="2020-08" db="EMBL/GenBank/DDBJ databases">
        <title>Genome sequence of Nocardioides mesophilus KACC 16243T.</title>
        <authorList>
            <person name="Hyun D.-W."/>
            <person name="Bae J.-W."/>
        </authorList>
    </citation>
    <scope>NUCLEOTIDE SEQUENCE [LARGE SCALE GENOMIC DNA]</scope>
    <source>
        <strain evidence="6 7">KACC 16243</strain>
    </source>
</reference>
<name>A0A7G9RFM7_9ACTN</name>
<accession>A0A7G9RFM7</accession>
<dbReference type="Pfam" id="PF00171">
    <property type="entry name" value="Aldedh"/>
    <property type="match status" value="1"/>
</dbReference>
<dbReference type="PROSITE" id="PS00687">
    <property type="entry name" value="ALDEHYDE_DEHYDR_GLU"/>
    <property type="match status" value="1"/>
</dbReference>
<gene>
    <name evidence="6" type="ORF">H9L09_08790</name>
</gene>
<evidence type="ECO:0000313" key="7">
    <source>
        <dbReference type="Proteomes" id="UP000515947"/>
    </source>
</evidence>